<name>A0A0E0FLD3_ORYNI</name>
<sequence>MCGTRHCARCEERKKGKTARSAPARGTPAPPLRSYPATARAGVAVAHSPYPDAVVAHPPPPYPPCQARGRGDTVGIHSAVSPSPPRRRSPPFSFSAKV</sequence>
<evidence type="ECO:0000313" key="3">
    <source>
        <dbReference type="Proteomes" id="UP000006591"/>
    </source>
</evidence>
<accession>A0A0E0FLD3</accession>
<feature type="region of interest" description="Disordered" evidence="1">
    <location>
        <begin position="51"/>
        <end position="98"/>
    </location>
</feature>
<proteinExistence type="predicted"/>
<evidence type="ECO:0000256" key="1">
    <source>
        <dbReference type="SAM" id="MobiDB-lite"/>
    </source>
</evidence>
<organism evidence="2">
    <name type="scientific">Oryza nivara</name>
    <name type="common">Indian wild rice</name>
    <name type="synonym">Oryza sativa f. spontanea</name>
    <dbReference type="NCBI Taxonomy" id="4536"/>
    <lineage>
        <taxon>Eukaryota</taxon>
        <taxon>Viridiplantae</taxon>
        <taxon>Streptophyta</taxon>
        <taxon>Embryophyta</taxon>
        <taxon>Tracheophyta</taxon>
        <taxon>Spermatophyta</taxon>
        <taxon>Magnoliopsida</taxon>
        <taxon>Liliopsida</taxon>
        <taxon>Poales</taxon>
        <taxon>Poaceae</taxon>
        <taxon>BOP clade</taxon>
        <taxon>Oryzoideae</taxon>
        <taxon>Oryzeae</taxon>
        <taxon>Oryzinae</taxon>
        <taxon>Oryza</taxon>
    </lineage>
</organism>
<protein>
    <submittedName>
        <fullName evidence="2">Uncharacterized protein</fullName>
    </submittedName>
</protein>
<dbReference type="AlphaFoldDB" id="A0A0E0FLD3"/>
<dbReference type="EnsemblPlants" id="ONIVA01G17240.1">
    <property type="protein sequence ID" value="ONIVA01G17240.1"/>
    <property type="gene ID" value="ONIVA01G17240"/>
</dbReference>
<dbReference type="Gramene" id="ONIVA01G17240.1">
    <property type="protein sequence ID" value="ONIVA01G17240.1"/>
    <property type="gene ID" value="ONIVA01G17240"/>
</dbReference>
<keyword evidence="3" id="KW-1185">Reference proteome</keyword>
<evidence type="ECO:0000313" key="2">
    <source>
        <dbReference type="EnsemblPlants" id="ONIVA01G17240.1"/>
    </source>
</evidence>
<reference evidence="2" key="1">
    <citation type="submission" date="2015-04" db="UniProtKB">
        <authorList>
            <consortium name="EnsemblPlants"/>
        </authorList>
    </citation>
    <scope>IDENTIFICATION</scope>
    <source>
        <strain evidence="2">SL10</strain>
    </source>
</reference>
<feature type="region of interest" description="Disordered" evidence="1">
    <location>
        <begin position="1"/>
        <end position="35"/>
    </location>
</feature>
<reference evidence="2" key="2">
    <citation type="submission" date="2018-04" db="EMBL/GenBank/DDBJ databases">
        <title>OnivRS2 (Oryza nivara Reference Sequence Version 2).</title>
        <authorList>
            <person name="Zhang J."/>
            <person name="Kudrna D."/>
            <person name="Lee S."/>
            <person name="Talag J."/>
            <person name="Rajasekar S."/>
            <person name="Welchert J."/>
            <person name="Hsing Y.-I."/>
            <person name="Wing R.A."/>
        </authorList>
    </citation>
    <scope>NUCLEOTIDE SEQUENCE [LARGE SCALE GENOMIC DNA]</scope>
</reference>
<dbReference type="HOGENOM" id="CLU_2337182_0_0_1"/>
<dbReference type="Proteomes" id="UP000006591">
    <property type="component" value="Chromosome 1"/>
</dbReference>